<organism evidence="3">
    <name type="scientific">Desulfovibrio sp. U5L</name>
    <dbReference type="NCBI Taxonomy" id="596152"/>
    <lineage>
        <taxon>Bacteria</taxon>
        <taxon>Pseudomonadati</taxon>
        <taxon>Thermodesulfobacteriota</taxon>
        <taxon>Desulfovibrionia</taxon>
        <taxon>Desulfovibrionales</taxon>
        <taxon>Desulfovibrionaceae</taxon>
        <taxon>Desulfovibrio</taxon>
    </lineage>
</organism>
<dbReference type="OrthoDB" id="5454641at2"/>
<feature type="transmembrane region" description="Helical" evidence="1">
    <location>
        <begin position="27"/>
        <end position="48"/>
    </location>
</feature>
<dbReference type="STRING" id="596152.DesU5LDRAFT_2087"/>
<dbReference type="SUPFAM" id="SSF48452">
    <property type="entry name" value="TPR-like"/>
    <property type="match status" value="1"/>
</dbReference>
<dbReference type="InterPro" id="IPR018704">
    <property type="entry name" value="SecYEG/CpoB_TPR"/>
</dbReference>
<evidence type="ECO:0000259" key="2">
    <source>
        <dbReference type="Pfam" id="PF09976"/>
    </source>
</evidence>
<reference evidence="3" key="1">
    <citation type="submission" date="2011-11" db="EMBL/GenBank/DDBJ databases">
        <title>Improved High-Quality Draft sequence of Desulfovibrio sp. U5L.</title>
        <authorList>
            <consortium name="US DOE Joint Genome Institute"/>
            <person name="Lucas S."/>
            <person name="Han J."/>
            <person name="Lapidus A."/>
            <person name="Cheng J.-F."/>
            <person name="Goodwin L."/>
            <person name="Pitluck S."/>
            <person name="Peters L."/>
            <person name="Ovchinnikova G."/>
            <person name="Held B."/>
            <person name="Detter J.C."/>
            <person name="Han C."/>
            <person name="Tapia R."/>
            <person name="Land M."/>
            <person name="Hauser L."/>
            <person name="Kyrpides N."/>
            <person name="Ivanova N."/>
            <person name="Pagani I."/>
            <person name="Gabster J."/>
            <person name="Walker C."/>
            <person name="Stolyar S."/>
            <person name="Stahl D."/>
            <person name="Arkin A."/>
            <person name="Dehal P."/>
            <person name="Hazen T."/>
            <person name="Woyke T."/>
        </authorList>
    </citation>
    <scope>NUCLEOTIDE SEQUENCE [LARGE SCALE GENOMIC DNA]</scope>
    <source>
        <strain evidence="3">U5L</strain>
    </source>
</reference>
<gene>
    <name evidence="3" type="ORF">DesU5LDRAFT_2087</name>
</gene>
<keyword evidence="1" id="KW-0472">Membrane</keyword>
<keyword evidence="1" id="KW-1133">Transmembrane helix</keyword>
<dbReference type="eggNOG" id="COG2976">
    <property type="taxonomic scope" value="Bacteria"/>
</dbReference>
<proteinExistence type="predicted"/>
<name>I2Q1V0_9BACT</name>
<dbReference type="Pfam" id="PF09976">
    <property type="entry name" value="TPR_21"/>
    <property type="match status" value="1"/>
</dbReference>
<evidence type="ECO:0000256" key="1">
    <source>
        <dbReference type="SAM" id="Phobius"/>
    </source>
</evidence>
<feature type="domain" description="Ancillary SecYEG translocon subunit/Cell division coordinator CpoB TPR" evidence="2">
    <location>
        <begin position="26"/>
        <end position="209"/>
    </location>
</feature>
<protein>
    <recommendedName>
        <fullName evidence="2">Ancillary SecYEG translocon subunit/Cell division coordinator CpoB TPR domain-containing protein</fullName>
    </recommendedName>
</protein>
<dbReference type="HOGENOM" id="CLU_104541_1_0_7"/>
<dbReference type="EMBL" id="JH600068">
    <property type="protein sequence ID" value="EIG53756.1"/>
    <property type="molecule type" value="Genomic_DNA"/>
</dbReference>
<accession>I2Q1V0</accession>
<dbReference type="Gene3D" id="1.25.40.10">
    <property type="entry name" value="Tetratricopeptide repeat domain"/>
    <property type="match status" value="1"/>
</dbReference>
<evidence type="ECO:0000313" key="3">
    <source>
        <dbReference type="EMBL" id="EIG53756.1"/>
    </source>
</evidence>
<sequence>MTDFTSPQKGRNSATDLPSLLQLPVQYWKQTLAGVLVILAAAGGYALYGVYQKGQVEKAENELGTILTTKAGAERLAALEGLARTAPAGAKDGIHLEMAKTAQELGDFAKAATAWEAVSKSAPAGMKTVAGLGYATALSKSGQDAKAVEVLEGLAVSAPKAFTMTVDRQLATTAEAAGQWQKALAAYERMKTGGNVQNAGFIDARIADMKAKAAAGAKTNG</sequence>
<keyword evidence="1" id="KW-0812">Transmembrane</keyword>
<dbReference type="InterPro" id="IPR011990">
    <property type="entry name" value="TPR-like_helical_dom_sf"/>
</dbReference>
<dbReference type="AlphaFoldDB" id="I2Q1V0"/>